<protein>
    <submittedName>
        <fullName evidence="1">Uncharacterized protein</fullName>
    </submittedName>
</protein>
<dbReference type="Proteomes" id="UP000805193">
    <property type="component" value="Unassembled WGS sequence"/>
</dbReference>
<accession>A0AC60Q1W0</accession>
<keyword evidence="2" id="KW-1185">Reference proteome</keyword>
<gene>
    <name evidence="1" type="ORF">HPB47_025981</name>
</gene>
<evidence type="ECO:0000313" key="1">
    <source>
        <dbReference type="EMBL" id="KAG0426955.1"/>
    </source>
</evidence>
<comment type="caution">
    <text evidence="1">The sequence shown here is derived from an EMBL/GenBank/DDBJ whole genome shotgun (WGS) entry which is preliminary data.</text>
</comment>
<evidence type="ECO:0000313" key="2">
    <source>
        <dbReference type="Proteomes" id="UP000805193"/>
    </source>
</evidence>
<sequence>MNGWNHLTTRLKSKPRLLPPCRPKGPSRHLTSSFETYKRTFACFFFQLAEKHKVPHKTCEKIFGDFECLLEVVLDRHAEQIKQASSVTDDPTNSHEVFGSDFPRCLFNKLRSSYQREQFARKNFLYVKAEERLLAHPGTSPFQYVPIGQVIQNLFQVPDLAEHLLQPTQQGATAPQDLQCFRDGTALSQVTTNTPESEHNLHIILYTDELGITNPLGPSQRRHKLLVVYFSILDIHPRYRANLSNIHLTLMAKYQDVEKEGLEEVLQPLLHDLAQLKDHGVQVQSSRGTVTVKATVVGVCGDNLSLHKLGGFSCSFSNGRVCRFCMARKEKLAKLTREDLCTLRNSAAHHRQLTAISVNAALKTNYGVNGPSPMLALRDFDVTKQLMPDVMHDMFEGGFAVVLHQVLKGLTSEGTLTLFDFNRVAQFKVGFNDKKNKPEELPSNFAKDQRALKGTASQKWCLFRLLPLMLASSIPEGNAHWEVYLMYREITDMILAPQVPVDFLSYLRDRIQAFLRAFSELYTPATVTPKLHYLVHYPRFIQEYGPLQQYWCMRFESKHQYFKNVASKTKNFKNITKSLSSRHQLLQSYELHTYILDKQACVSGLKEVDPTELHSCAQSLISHGQVWEAKSAETSRGTYRTKDVLIMNKTTELSFAQVSRVYFVNAKVFLLLNQLQVERFRRHKCCYKVQKTDNFFLKQPGEEACFQRLDLYSGGELVPKWDVFYYP</sequence>
<name>A0AC60Q1W0_IXOPE</name>
<reference evidence="1 2" key="1">
    <citation type="journal article" date="2020" name="Cell">
        <title>Large-Scale Comparative Analyses of Tick Genomes Elucidate Their Genetic Diversity and Vector Capacities.</title>
        <authorList>
            <consortium name="Tick Genome and Microbiome Consortium (TIGMIC)"/>
            <person name="Jia N."/>
            <person name="Wang J."/>
            <person name="Shi W."/>
            <person name="Du L."/>
            <person name="Sun Y."/>
            <person name="Zhan W."/>
            <person name="Jiang J.F."/>
            <person name="Wang Q."/>
            <person name="Zhang B."/>
            <person name="Ji P."/>
            <person name="Bell-Sakyi L."/>
            <person name="Cui X.M."/>
            <person name="Yuan T.T."/>
            <person name="Jiang B.G."/>
            <person name="Yang W.F."/>
            <person name="Lam T.T."/>
            <person name="Chang Q.C."/>
            <person name="Ding S.J."/>
            <person name="Wang X.J."/>
            <person name="Zhu J.G."/>
            <person name="Ruan X.D."/>
            <person name="Zhao L."/>
            <person name="Wei J.T."/>
            <person name="Ye R.Z."/>
            <person name="Que T.C."/>
            <person name="Du C.H."/>
            <person name="Zhou Y.H."/>
            <person name="Cheng J.X."/>
            <person name="Dai P.F."/>
            <person name="Guo W.B."/>
            <person name="Han X.H."/>
            <person name="Huang E.J."/>
            <person name="Li L.F."/>
            <person name="Wei W."/>
            <person name="Gao Y.C."/>
            <person name="Liu J.Z."/>
            <person name="Shao H.Z."/>
            <person name="Wang X."/>
            <person name="Wang C.C."/>
            <person name="Yang T.C."/>
            <person name="Huo Q.B."/>
            <person name="Li W."/>
            <person name="Chen H.Y."/>
            <person name="Chen S.E."/>
            <person name="Zhou L.G."/>
            <person name="Ni X.B."/>
            <person name="Tian J.H."/>
            <person name="Sheng Y."/>
            <person name="Liu T."/>
            <person name="Pan Y.S."/>
            <person name="Xia L.Y."/>
            <person name="Li J."/>
            <person name="Zhao F."/>
            <person name="Cao W.C."/>
        </authorList>
    </citation>
    <scope>NUCLEOTIDE SEQUENCE [LARGE SCALE GENOMIC DNA]</scope>
    <source>
        <strain evidence="1">Iper-2018</strain>
    </source>
</reference>
<organism evidence="1 2">
    <name type="scientific">Ixodes persulcatus</name>
    <name type="common">Taiga tick</name>
    <dbReference type="NCBI Taxonomy" id="34615"/>
    <lineage>
        <taxon>Eukaryota</taxon>
        <taxon>Metazoa</taxon>
        <taxon>Ecdysozoa</taxon>
        <taxon>Arthropoda</taxon>
        <taxon>Chelicerata</taxon>
        <taxon>Arachnida</taxon>
        <taxon>Acari</taxon>
        <taxon>Parasitiformes</taxon>
        <taxon>Ixodida</taxon>
        <taxon>Ixodoidea</taxon>
        <taxon>Ixodidae</taxon>
        <taxon>Ixodinae</taxon>
        <taxon>Ixodes</taxon>
    </lineage>
</organism>
<proteinExistence type="predicted"/>
<dbReference type="EMBL" id="JABSTQ010009670">
    <property type="protein sequence ID" value="KAG0426955.1"/>
    <property type="molecule type" value="Genomic_DNA"/>
</dbReference>